<reference evidence="1 2" key="1">
    <citation type="submission" date="2012-04" db="EMBL/GenBank/DDBJ databases">
        <title>The Genome Sequence of Bacillus cereus MC67.</title>
        <authorList>
            <consortium name="The Broad Institute Genome Sequencing Platform"/>
            <consortium name="The Broad Institute Genome Sequencing Center for Infectious Disease"/>
            <person name="Feldgarden M."/>
            <person name="Van der Auwera G.A."/>
            <person name="Mahillon J."/>
            <person name="Duprez V."/>
            <person name="Timmery S."/>
            <person name="Mattelet C."/>
            <person name="Dierick K."/>
            <person name="Sun M."/>
            <person name="Yu Z."/>
            <person name="Zhu L."/>
            <person name="Hu X."/>
            <person name="Shank E.B."/>
            <person name="Swiecicka I."/>
            <person name="Hansen B.M."/>
            <person name="Andrup L."/>
            <person name="Young S.K."/>
            <person name="Zeng Q."/>
            <person name="Gargeya S."/>
            <person name="Fitzgerald M."/>
            <person name="Haas B."/>
            <person name="Abouelleil A."/>
            <person name="Alvarado L."/>
            <person name="Arachchi H.M."/>
            <person name="Berlin A."/>
            <person name="Chapman S.B."/>
            <person name="Goldberg J."/>
            <person name="Griggs A."/>
            <person name="Gujja S."/>
            <person name="Hansen M."/>
            <person name="Howarth C."/>
            <person name="Imamovic A."/>
            <person name="Larimer J."/>
            <person name="McCowen C."/>
            <person name="Montmayeur A."/>
            <person name="Murphy C."/>
            <person name="Neiman D."/>
            <person name="Pearson M."/>
            <person name="Priest M."/>
            <person name="Roberts A."/>
            <person name="Saif S."/>
            <person name="Shea T."/>
            <person name="Sisk P."/>
            <person name="Sykes S."/>
            <person name="Wortman J."/>
            <person name="Nusbaum C."/>
            <person name="Birren B."/>
        </authorList>
    </citation>
    <scope>NUCLEOTIDE SEQUENCE [LARGE SCALE GENOMIC DNA]</scope>
    <source>
        <strain evidence="1 2">MC67</strain>
    </source>
</reference>
<sequence length="48" mass="5141">MAAKKGYKLGSAEYNALFSKIDPRGMTPNVVEDIIRTGSRVLADTPGT</sequence>
<organism evidence="1 2">
    <name type="scientific">Bacillus cereus MC67</name>
    <dbReference type="NCBI Taxonomy" id="1053219"/>
    <lineage>
        <taxon>Bacteria</taxon>
        <taxon>Bacillati</taxon>
        <taxon>Bacillota</taxon>
        <taxon>Bacilli</taxon>
        <taxon>Bacillales</taxon>
        <taxon>Bacillaceae</taxon>
        <taxon>Bacillus</taxon>
        <taxon>Bacillus cereus group</taxon>
    </lineage>
</organism>
<evidence type="ECO:0000313" key="1">
    <source>
        <dbReference type="EMBL" id="EJQ91740.1"/>
    </source>
</evidence>
<protein>
    <submittedName>
        <fullName evidence="1">Uncharacterized protein</fullName>
    </submittedName>
</protein>
<evidence type="ECO:0000313" key="2">
    <source>
        <dbReference type="Proteomes" id="UP000006997"/>
    </source>
</evidence>
<comment type="caution">
    <text evidence="1">The sequence shown here is derived from an EMBL/GenBank/DDBJ whole genome shotgun (WGS) entry which is preliminary data.</text>
</comment>
<dbReference type="RefSeq" id="WP_002162183.1">
    <property type="nucleotide sequence ID" value="NZ_JH792115.1"/>
</dbReference>
<gene>
    <name evidence="1" type="ORF">II3_05480</name>
</gene>
<accession>J8ET86</accession>
<dbReference type="Proteomes" id="UP000006997">
    <property type="component" value="Unassembled WGS sequence"/>
</dbReference>
<dbReference type="EMBL" id="AHEN01000055">
    <property type="protein sequence ID" value="EJQ91740.1"/>
    <property type="molecule type" value="Genomic_DNA"/>
</dbReference>
<dbReference type="AlphaFoldDB" id="J8ET86"/>
<dbReference type="PATRIC" id="fig|1053219.3.peg.5611"/>
<proteinExistence type="predicted"/>
<dbReference type="HOGENOM" id="CLU_3149119_0_0_9"/>
<name>J8ET86_BACCE</name>